<dbReference type="AlphaFoldDB" id="A0A1N7Q042"/>
<accession>A0A1N7Q042</accession>
<dbReference type="Proteomes" id="UP000185639">
    <property type="component" value="Unassembled WGS sequence"/>
</dbReference>
<dbReference type="STRING" id="484498.SAMN05421686_11279"/>
<evidence type="ECO:0000259" key="1">
    <source>
        <dbReference type="Pfam" id="PF07238"/>
    </source>
</evidence>
<dbReference type="GO" id="GO:0035438">
    <property type="term" value="F:cyclic-di-GMP binding"/>
    <property type="evidence" value="ECO:0007669"/>
    <property type="project" value="InterPro"/>
</dbReference>
<dbReference type="EMBL" id="FTOH01000012">
    <property type="protein sequence ID" value="SIT16220.1"/>
    <property type="molecule type" value="Genomic_DNA"/>
</dbReference>
<feature type="domain" description="PilZ" evidence="1">
    <location>
        <begin position="10"/>
        <end position="87"/>
    </location>
</feature>
<dbReference type="RefSeq" id="WP_076517790.1">
    <property type="nucleotide sequence ID" value="NZ_FTOH01000012.1"/>
</dbReference>
<dbReference type="InterPro" id="IPR009875">
    <property type="entry name" value="PilZ_domain"/>
</dbReference>
<organism evidence="2 3">
    <name type="scientific">Thalassolituus maritimus</name>
    <dbReference type="NCBI Taxonomy" id="484498"/>
    <lineage>
        <taxon>Bacteria</taxon>
        <taxon>Pseudomonadati</taxon>
        <taxon>Pseudomonadota</taxon>
        <taxon>Gammaproteobacteria</taxon>
        <taxon>Oceanospirillales</taxon>
        <taxon>Oceanospirillaceae</taxon>
        <taxon>Thalassolituus</taxon>
    </lineage>
</organism>
<dbReference type="Pfam" id="PF07238">
    <property type="entry name" value="PilZ"/>
    <property type="match status" value="1"/>
</dbReference>
<dbReference type="Gene3D" id="2.40.10.220">
    <property type="entry name" value="predicted glycosyltransferase like domains"/>
    <property type="match status" value="1"/>
</dbReference>
<dbReference type="SUPFAM" id="SSF141371">
    <property type="entry name" value="PilZ domain-like"/>
    <property type="match status" value="1"/>
</dbReference>
<proteinExistence type="predicted"/>
<evidence type="ECO:0000313" key="3">
    <source>
        <dbReference type="Proteomes" id="UP000185639"/>
    </source>
</evidence>
<protein>
    <submittedName>
        <fullName evidence="2">PilZ domain-containing protein</fullName>
    </submittedName>
</protein>
<dbReference type="OrthoDB" id="5290589at2"/>
<keyword evidence="3" id="KW-1185">Reference proteome</keyword>
<evidence type="ECO:0000313" key="2">
    <source>
        <dbReference type="EMBL" id="SIT16220.1"/>
    </source>
</evidence>
<sequence>MQTLSRTYEEKRRHMRMQIDAPAQLITNDGETQQVTCIDLSSHGIQLESHTALKDGELADFVLAPGSGPVTPLQARIRVCRVREIAPQVFRAGATFESLQ</sequence>
<name>A0A1N7Q042_9GAMM</name>
<reference evidence="3" key="1">
    <citation type="submission" date="2017-01" db="EMBL/GenBank/DDBJ databases">
        <authorList>
            <person name="Varghese N."/>
            <person name="Submissions S."/>
        </authorList>
    </citation>
    <scope>NUCLEOTIDE SEQUENCE [LARGE SCALE GENOMIC DNA]</scope>
    <source>
        <strain evidence="3">DSM 24913</strain>
    </source>
</reference>
<gene>
    <name evidence="2" type="ORF">SAMN05421686_11279</name>
</gene>